<evidence type="ECO:0000313" key="8">
    <source>
        <dbReference type="EMBL" id="HJC48588.1"/>
    </source>
</evidence>
<evidence type="ECO:0000256" key="3">
    <source>
        <dbReference type="ARBA" id="ARBA00022692"/>
    </source>
</evidence>
<evidence type="ECO:0000313" key="9">
    <source>
        <dbReference type="Proteomes" id="UP000823883"/>
    </source>
</evidence>
<evidence type="ECO:0000256" key="4">
    <source>
        <dbReference type="ARBA" id="ARBA00022989"/>
    </source>
</evidence>
<keyword evidence="4 6" id="KW-1133">Transmembrane helix</keyword>
<evidence type="ECO:0000256" key="1">
    <source>
        <dbReference type="ARBA" id="ARBA00004651"/>
    </source>
</evidence>
<name>A0A9D2PGT0_9FIRM</name>
<dbReference type="PANTHER" id="PTHR35007:SF1">
    <property type="entry name" value="PILUS ASSEMBLY PROTEIN"/>
    <property type="match status" value="1"/>
</dbReference>
<accession>A0A9D2PGT0</accession>
<dbReference type="EMBL" id="DWWL01000071">
    <property type="protein sequence ID" value="HJC48588.1"/>
    <property type="molecule type" value="Genomic_DNA"/>
</dbReference>
<feature type="transmembrane region" description="Helical" evidence="6">
    <location>
        <begin position="12"/>
        <end position="29"/>
    </location>
</feature>
<proteinExistence type="predicted"/>
<comment type="caution">
    <text evidence="8">The sequence shown here is derived from an EMBL/GenBank/DDBJ whole genome shotgun (WGS) entry which is preliminary data.</text>
</comment>
<evidence type="ECO:0000256" key="5">
    <source>
        <dbReference type="ARBA" id="ARBA00023136"/>
    </source>
</evidence>
<dbReference type="Pfam" id="PF00482">
    <property type="entry name" value="T2SSF"/>
    <property type="match status" value="1"/>
</dbReference>
<dbReference type="InterPro" id="IPR018076">
    <property type="entry name" value="T2SS_GspF_dom"/>
</dbReference>
<sequence>MNYEVYRLSAGEWLGGVSAGAGLAALTAYVFYRNLVAFLIFLPFGACVPLIMKKRWKKKRLERLSAEFKEGIRVLSASLRAGYSVENAFRASVEELTALFGEDGLIVREFSYIVSQMSLNRPVESLLADFGRRSGLEDVKNFAEIFQLAKRSGGRLGAIMDYTAGVIGDKMQVQEDILTATASRRLEQRVMSCLPYAIVLYVDMTSPGFFDVMYTTEAGRIIMTACLLCYAAAVAVSWKILEIEV</sequence>
<feature type="transmembrane region" description="Helical" evidence="6">
    <location>
        <begin position="193"/>
        <end position="215"/>
    </location>
</feature>
<feature type="transmembrane region" description="Helical" evidence="6">
    <location>
        <begin position="221"/>
        <end position="241"/>
    </location>
</feature>
<dbReference type="PANTHER" id="PTHR35007">
    <property type="entry name" value="INTEGRAL MEMBRANE PROTEIN-RELATED"/>
    <property type="match status" value="1"/>
</dbReference>
<gene>
    <name evidence="8" type="ORF">IAA04_11100</name>
</gene>
<feature type="transmembrane region" description="Helical" evidence="6">
    <location>
        <begin position="35"/>
        <end position="52"/>
    </location>
</feature>
<keyword evidence="2" id="KW-1003">Cell membrane</keyword>
<keyword evidence="5 6" id="KW-0472">Membrane</keyword>
<dbReference type="GO" id="GO:0005886">
    <property type="term" value="C:plasma membrane"/>
    <property type="evidence" value="ECO:0007669"/>
    <property type="project" value="UniProtKB-SubCell"/>
</dbReference>
<evidence type="ECO:0000256" key="2">
    <source>
        <dbReference type="ARBA" id="ARBA00022475"/>
    </source>
</evidence>
<dbReference type="AlphaFoldDB" id="A0A9D2PGT0"/>
<evidence type="ECO:0000259" key="7">
    <source>
        <dbReference type="Pfam" id="PF00482"/>
    </source>
</evidence>
<dbReference type="Proteomes" id="UP000823883">
    <property type="component" value="Unassembled WGS sequence"/>
</dbReference>
<keyword evidence="3 6" id="KW-0812">Transmembrane</keyword>
<protein>
    <submittedName>
        <fullName evidence="8">Type II secretion system F family protein</fullName>
    </submittedName>
</protein>
<organism evidence="8 9">
    <name type="scientific">Candidatus Lachnoclostridium pullistercoris</name>
    <dbReference type="NCBI Taxonomy" id="2838632"/>
    <lineage>
        <taxon>Bacteria</taxon>
        <taxon>Bacillati</taxon>
        <taxon>Bacillota</taxon>
        <taxon>Clostridia</taxon>
        <taxon>Lachnospirales</taxon>
        <taxon>Lachnospiraceae</taxon>
    </lineage>
</organism>
<feature type="domain" description="Type II secretion system protein GspF" evidence="7">
    <location>
        <begin position="72"/>
        <end position="202"/>
    </location>
</feature>
<reference evidence="8" key="1">
    <citation type="journal article" date="2021" name="PeerJ">
        <title>Extensive microbial diversity within the chicken gut microbiome revealed by metagenomics and culture.</title>
        <authorList>
            <person name="Gilroy R."/>
            <person name="Ravi A."/>
            <person name="Getino M."/>
            <person name="Pursley I."/>
            <person name="Horton D.L."/>
            <person name="Alikhan N.F."/>
            <person name="Baker D."/>
            <person name="Gharbi K."/>
            <person name="Hall N."/>
            <person name="Watson M."/>
            <person name="Adriaenssens E.M."/>
            <person name="Foster-Nyarko E."/>
            <person name="Jarju S."/>
            <person name="Secka A."/>
            <person name="Antonio M."/>
            <person name="Oren A."/>
            <person name="Chaudhuri R.R."/>
            <person name="La Ragione R."/>
            <person name="Hildebrand F."/>
            <person name="Pallen M.J."/>
        </authorList>
    </citation>
    <scope>NUCLEOTIDE SEQUENCE</scope>
    <source>
        <strain evidence="8">CHK183-5548</strain>
    </source>
</reference>
<evidence type="ECO:0000256" key="6">
    <source>
        <dbReference type="SAM" id="Phobius"/>
    </source>
</evidence>
<reference evidence="8" key="2">
    <citation type="submission" date="2021-04" db="EMBL/GenBank/DDBJ databases">
        <authorList>
            <person name="Gilroy R."/>
        </authorList>
    </citation>
    <scope>NUCLEOTIDE SEQUENCE</scope>
    <source>
        <strain evidence="8">CHK183-5548</strain>
    </source>
</reference>
<comment type="subcellular location">
    <subcellularLocation>
        <location evidence="1">Cell membrane</location>
        <topology evidence="1">Multi-pass membrane protein</topology>
    </subcellularLocation>
</comment>